<accession>A0ABY5PJ55</accession>
<keyword evidence="2" id="KW-1185">Reference proteome</keyword>
<reference evidence="2" key="1">
    <citation type="submission" date="2021-11" db="EMBL/GenBank/DDBJ databases">
        <title>Cultivation dependent microbiological survey of springs from the worlds oldest radium mine currently devoted to the extraction of radon-saturated water.</title>
        <authorList>
            <person name="Kapinusova G."/>
            <person name="Smrhova T."/>
            <person name="Strejcek M."/>
            <person name="Suman J."/>
            <person name="Jani K."/>
            <person name="Pajer P."/>
            <person name="Uhlik O."/>
        </authorList>
    </citation>
    <scope>NUCLEOTIDE SEQUENCE [LARGE SCALE GENOMIC DNA]</scope>
    <source>
        <strain evidence="2">J379</strain>
    </source>
</reference>
<name>A0ABY5PJ55_9ACTN</name>
<evidence type="ECO:0000313" key="1">
    <source>
        <dbReference type="EMBL" id="UUY04654.1"/>
    </source>
</evidence>
<gene>
    <name evidence="1" type="ORF">LRS13_03740</name>
</gene>
<proteinExistence type="predicted"/>
<organism evidence="1 2">
    <name type="scientific">Svornostia abyssi</name>
    <dbReference type="NCBI Taxonomy" id="2898438"/>
    <lineage>
        <taxon>Bacteria</taxon>
        <taxon>Bacillati</taxon>
        <taxon>Actinomycetota</taxon>
        <taxon>Thermoleophilia</taxon>
        <taxon>Solirubrobacterales</taxon>
        <taxon>Baekduiaceae</taxon>
        <taxon>Svornostia</taxon>
    </lineage>
</organism>
<dbReference type="Proteomes" id="UP001058860">
    <property type="component" value="Chromosome"/>
</dbReference>
<dbReference type="EMBL" id="CP088295">
    <property type="protein sequence ID" value="UUY04654.1"/>
    <property type="molecule type" value="Genomic_DNA"/>
</dbReference>
<evidence type="ECO:0000313" key="2">
    <source>
        <dbReference type="Proteomes" id="UP001058860"/>
    </source>
</evidence>
<protein>
    <submittedName>
        <fullName evidence="1">Uncharacterized protein</fullName>
    </submittedName>
</protein>
<dbReference type="RefSeq" id="WP_353865130.1">
    <property type="nucleotide sequence ID" value="NZ_CP088295.1"/>
</dbReference>
<sequence length="147" mass="14655">MSADPIAALAARGPRVSGHAETVEAAITAVRDGARRHYAADANGDLDLELLQGDASYAEGLSRLAETGDLVAIAELAEVISLTAAAHAAGDEVLAEAAWEAGAAGIGWGPTPELVGARARARSGDPAAATALMAAARQITGDMASGR</sequence>